<accession>A0A397G684</accession>
<dbReference type="STRING" id="41047.A0A397G684"/>
<dbReference type="AlphaFoldDB" id="A0A397G684"/>
<proteinExistence type="predicted"/>
<evidence type="ECO:0000313" key="3">
    <source>
        <dbReference type="Proteomes" id="UP000215305"/>
    </source>
</evidence>
<reference evidence="2" key="1">
    <citation type="submission" date="2018-08" db="EMBL/GenBank/DDBJ databases">
        <title>Draft genome sequence of azole-resistant Aspergillus thermomutatus (Neosartorya pseudofischeri) strain HMR AF 39, isolated from a human nasal aspirate.</title>
        <authorList>
            <person name="Parent-Michaud M."/>
            <person name="Dufresne P.J."/>
            <person name="Fournier E."/>
            <person name="Martineau C."/>
            <person name="Moreira S."/>
            <person name="Perkins V."/>
            <person name="De Repentigny L."/>
            <person name="Dufresne S.F."/>
        </authorList>
    </citation>
    <scope>NUCLEOTIDE SEQUENCE [LARGE SCALE GENOMIC DNA]</scope>
    <source>
        <strain evidence="2">HMR AF 39</strain>
    </source>
</reference>
<dbReference type="GeneID" id="38125684"/>
<evidence type="ECO:0000256" key="1">
    <source>
        <dbReference type="SAM" id="MobiDB-lite"/>
    </source>
</evidence>
<evidence type="ECO:0000313" key="2">
    <source>
        <dbReference type="EMBL" id="RHZ44413.1"/>
    </source>
</evidence>
<dbReference type="Proteomes" id="UP000215305">
    <property type="component" value="Unassembled WGS sequence"/>
</dbReference>
<dbReference type="RefSeq" id="XP_026610314.1">
    <property type="nucleotide sequence ID" value="XM_026757329.1"/>
</dbReference>
<organism evidence="2 3">
    <name type="scientific">Aspergillus thermomutatus</name>
    <name type="common">Neosartorya pseudofischeri</name>
    <dbReference type="NCBI Taxonomy" id="41047"/>
    <lineage>
        <taxon>Eukaryota</taxon>
        <taxon>Fungi</taxon>
        <taxon>Dikarya</taxon>
        <taxon>Ascomycota</taxon>
        <taxon>Pezizomycotina</taxon>
        <taxon>Eurotiomycetes</taxon>
        <taxon>Eurotiomycetidae</taxon>
        <taxon>Eurotiales</taxon>
        <taxon>Aspergillaceae</taxon>
        <taxon>Aspergillus</taxon>
        <taxon>Aspergillus subgen. Fumigati</taxon>
    </lineage>
</organism>
<gene>
    <name evidence="2" type="ORF">CDV56_103710</name>
</gene>
<comment type="caution">
    <text evidence="2">The sequence shown here is derived from an EMBL/GenBank/DDBJ whole genome shotgun (WGS) entry which is preliminary data.</text>
</comment>
<feature type="non-terminal residue" evidence="2">
    <location>
        <position position="55"/>
    </location>
</feature>
<sequence length="55" mass="6031">MASTIDRPHNPQTGPTPSKRKSPEETDASKTSSSAAKVITFTSRNPAWTYLKLQL</sequence>
<keyword evidence="3" id="KW-1185">Reference proteome</keyword>
<dbReference type="EMBL" id="NKHU02000333">
    <property type="protein sequence ID" value="RHZ44413.1"/>
    <property type="molecule type" value="Genomic_DNA"/>
</dbReference>
<feature type="region of interest" description="Disordered" evidence="1">
    <location>
        <begin position="1"/>
        <end position="37"/>
    </location>
</feature>
<name>A0A397G684_ASPTH</name>
<protein>
    <submittedName>
        <fullName evidence="2">Uncharacterized protein</fullName>
    </submittedName>
</protein>
<dbReference type="VEuPathDB" id="FungiDB:CDV56_103710"/>